<evidence type="ECO:0000313" key="2">
    <source>
        <dbReference type="Proteomes" id="UP001176961"/>
    </source>
</evidence>
<dbReference type="Proteomes" id="UP001176961">
    <property type="component" value="Unassembled WGS sequence"/>
</dbReference>
<gene>
    <name evidence="1" type="ORF">CYNAS_LOCUS18899</name>
</gene>
<organism evidence="1 2">
    <name type="scientific">Cylicocyclus nassatus</name>
    <name type="common">Nematode worm</name>
    <dbReference type="NCBI Taxonomy" id="53992"/>
    <lineage>
        <taxon>Eukaryota</taxon>
        <taxon>Metazoa</taxon>
        <taxon>Ecdysozoa</taxon>
        <taxon>Nematoda</taxon>
        <taxon>Chromadorea</taxon>
        <taxon>Rhabditida</taxon>
        <taxon>Rhabditina</taxon>
        <taxon>Rhabditomorpha</taxon>
        <taxon>Strongyloidea</taxon>
        <taxon>Strongylidae</taxon>
        <taxon>Cylicocyclus</taxon>
    </lineage>
</organism>
<comment type="caution">
    <text evidence="1">The sequence shown here is derived from an EMBL/GenBank/DDBJ whole genome shotgun (WGS) entry which is preliminary data.</text>
</comment>
<reference evidence="1" key="1">
    <citation type="submission" date="2023-07" db="EMBL/GenBank/DDBJ databases">
        <authorList>
            <consortium name="CYATHOMIX"/>
        </authorList>
    </citation>
    <scope>NUCLEOTIDE SEQUENCE</scope>
    <source>
        <strain evidence="1">N/A</strain>
    </source>
</reference>
<accession>A0AA36HA08</accession>
<protein>
    <submittedName>
        <fullName evidence="1">Uncharacterized protein</fullName>
    </submittedName>
</protein>
<evidence type="ECO:0000313" key="1">
    <source>
        <dbReference type="EMBL" id="CAJ0606916.1"/>
    </source>
</evidence>
<keyword evidence="2" id="KW-1185">Reference proteome</keyword>
<dbReference type="EMBL" id="CATQJL010000316">
    <property type="protein sequence ID" value="CAJ0606916.1"/>
    <property type="molecule type" value="Genomic_DNA"/>
</dbReference>
<name>A0AA36HA08_CYLNA</name>
<proteinExistence type="predicted"/>
<dbReference type="AlphaFoldDB" id="A0AA36HA08"/>
<sequence length="214" mass="25370">MLCPCCVISAHKEEIMDEFHGTGHSMRRRTIAKAVHKHNTPEATLDNLPEDLRSDQGFTSIIRKERCSRWDTQTYHRILRVLIRENKAPVRMTLMCLKGSDNRAMCKLRNMERRIIHSPRKKDLDRRERIERFMEAHRELLLHIPRVSTRNLVEYCQTMAHFVTDKVTTVGEYLDYEKTYYGEETYFNRKELKERVIVQTPKAMQLPGGIPELK</sequence>